<comment type="caution">
    <text evidence="1">The sequence shown here is derived from an EMBL/GenBank/DDBJ whole genome shotgun (WGS) entry which is preliminary data.</text>
</comment>
<feature type="non-terminal residue" evidence="1">
    <location>
        <position position="42"/>
    </location>
</feature>
<organism evidence="1 2">
    <name type="scientific">Pseudomonas syringae pv. maculicola</name>
    <dbReference type="NCBI Taxonomy" id="59511"/>
    <lineage>
        <taxon>Bacteria</taxon>
        <taxon>Pseudomonadati</taxon>
        <taxon>Pseudomonadota</taxon>
        <taxon>Gammaproteobacteria</taxon>
        <taxon>Pseudomonadales</taxon>
        <taxon>Pseudomonadaceae</taxon>
        <taxon>Pseudomonas</taxon>
    </lineage>
</organism>
<dbReference type="Proteomes" id="UP000282378">
    <property type="component" value="Unassembled WGS sequence"/>
</dbReference>
<evidence type="ECO:0000313" key="1">
    <source>
        <dbReference type="EMBL" id="RML99809.1"/>
    </source>
</evidence>
<sequence length="42" mass="4635">MVVLLLNTLNTHNYLNQAGALEKMDEQRINDTASAALYWGAA</sequence>
<gene>
    <name evidence="1" type="ORF">APX70_07143</name>
</gene>
<reference evidence="1 2" key="1">
    <citation type="submission" date="2018-08" db="EMBL/GenBank/DDBJ databases">
        <title>Recombination of ecologically and evolutionarily significant loci maintains genetic cohesion in the Pseudomonas syringae species complex.</title>
        <authorList>
            <person name="Dillon M."/>
            <person name="Thakur S."/>
            <person name="Almeida R.N.D."/>
            <person name="Weir B.S."/>
            <person name="Guttman D.S."/>
        </authorList>
    </citation>
    <scope>NUCLEOTIDE SEQUENCE [LARGE SCALE GENOMIC DNA]</scope>
    <source>
        <strain evidence="1 2">88_10</strain>
    </source>
</reference>
<name>A0A3M3AH51_PSEYM</name>
<protein>
    <submittedName>
        <fullName evidence="1">Uncharacterized protein</fullName>
    </submittedName>
</protein>
<dbReference type="AlphaFoldDB" id="A0A3M3AH51"/>
<evidence type="ECO:0000313" key="2">
    <source>
        <dbReference type="Proteomes" id="UP000282378"/>
    </source>
</evidence>
<proteinExistence type="predicted"/>
<dbReference type="EMBL" id="RBNL01000597">
    <property type="protein sequence ID" value="RML99809.1"/>
    <property type="molecule type" value="Genomic_DNA"/>
</dbReference>
<accession>A0A3M3AH51</accession>